<evidence type="ECO:0000313" key="2">
    <source>
        <dbReference type="Proteomes" id="UP000623467"/>
    </source>
</evidence>
<dbReference type="GO" id="GO:0005634">
    <property type="term" value="C:nucleus"/>
    <property type="evidence" value="ECO:0007669"/>
    <property type="project" value="TreeGrafter"/>
</dbReference>
<dbReference type="Proteomes" id="UP000623467">
    <property type="component" value="Unassembled WGS sequence"/>
</dbReference>
<proteinExistence type="predicted"/>
<gene>
    <name evidence="1" type="ORF">MSAN_00696600</name>
</gene>
<dbReference type="EMBL" id="JACAZH010000004">
    <property type="protein sequence ID" value="KAF7370636.1"/>
    <property type="molecule type" value="Genomic_DNA"/>
</dbReference>
<comment type="caution">
    <text evidence="1">The sequence shown here is derived from an EMBL/GenBank/DDBJ whole genome shotgun (WGS) entry which is preliminary data.</text>
</comment>
<accession>A0A8H6Z5C7</accession>
<dbReference type="GO" id="GO:0008757">
    <property type="term" value="F:S-adenosylmethionine-dependent methyltransferase activity"/>
    <property type="evidence" value="ECO:0007669"/>
    <property type="project" value="UniProtKB-ARBA"/>
</dbReference>
<evidence type="ECO:0008006" key="3">
    <source>
        <dbReference type="Google" id="ProtNLM"/>
    </source>
</evidence>
<evidence type="ECO:0000313" key="1">
    <source>
        <dbReference type="EMBL" id="KAF7370636.1"/>
    </source>
</evidence>
<keyword evidence="2" id="KW-1185">Reference proteome</keyword>
<organism evidence="1 2">
    <name type="scientific">Mycena sanguinolenta</name>
    <dbReference type="NCBI Taxonomy" id="230812"/>
    <lineage>
        <taxon>Eukaryota</taxon>
        <taxon>Fungi</taxon>
        <taxon>Dikarya</taxon>
        <taxon>Basidiomycota</taxon>
        <taxon>Agaricomycotina</taxon>
        <taxon>Agaricomycetes</taxon>
        <taxon>Agaricomycetidae</taxon>
        <taxon>Agaricales</taxon>
        <taxon>Marasmiineae</taxon>
        <taxon>Mycenaceae</taxon>
        <taxon>Mycena</taxon>
    </lineage>
</organism>
<dbReference type="PANTHER" id="PTHR14614:SF162">
    <property type="entry name" value="EXPRESSED PROTEIN"/>
    <property type="match status" value="1"/>
</dbReference>
<dbReference type="GO" id="GO:0005737">
    <property type="term" value="C:cytoplasm"/>
    <property type="evidence" value="ECO:0007669"/>
    <property type="project" value="TreeGrafter"/>
</dbReference>
<dbReference type="OrthoDB" id="413520at2759"/>
<dbReference type="SUPFAM" id="SSF53335">
    <property type="entry name" value="S-adenosyl-L-methionine-dependent methyltransferases"/>
    <property type="match status" value="1"/>
</dbReference>
<reference evidence="1" key="1">
    <citation type="submission" date="2020-05" db="EMBL/GenBank/DDBJ databases">
        <title>Mycena genomes resolve the evolution of fungal bioluminescence.</title>
        <authorList>
            <person name="Tsai I.J."/>
        </authorList>
    </citation>
    <scope>NUCLEOTIDE SEQUENCE</scope>
    <source>
        <strain evidence="1">160909Yilan</strain>
    </source>
</reference>
<dbReference type="InterPro" id="IPR029063">
    <property type="entry name" value="SAM-dependent_MTases_sf"/>
</dbReference>
<dbReference type="Pfam" id="PF10294">
    <property type="entry name" value="Methyltransf_16"/>
    <property type="match status" value="1"/>
</dbReference>
<dbReference type="AlphaFoldDB" id="A0A8H6Z5C7"/>
<dbReference type="Gene3D" id="3.40.50.150">
    <property type="entry name" value="Vaccinia Virus protein VP39"/>
    <property type="match status" value="1"/>
</dbReference>
<dbReference type="InterPro" id="IPR019410">
    <property type="entry name" value="Methyltransf_16"/>
</dbReference>
<dbReference type="PANTHER" id="PTHR14614">
    <property type="entry name" value="HEPATOCELLULAR CARCINOMA-ASSOCIATED ANTIGEN"/>
    <property type="match status" value="1"/>
</dbReference>
<protein>
    <recommendedName>
        <fullName evidence="3">Methyltransferase-domain-containing protein</fullName>
    </recommendedName>
</protein>
<sequence length="349" mass="38112">MFFYISFLRPPPTTCSNTVSITPQIANDLRTELFEGVQDIYYSWVSTTAGEETRPMKLTTWRGQSSAYKEIPVPLPRSSSNAAWRLVLGSSPSSSSVRLDTGSTTLPFGVMSMPIILGKPQNSKSKAKLQDQIERVYAFGEDKKVLITEQTSFDLDKASNKIWDSGIGLSSWLVQHPPSFLSSPEPLRILELGAGTGLVSIVLGVFRPEDRIIATDVASAMPLLQHNITVNKSHVEAAVLDWDEDEFPECVQECGSFDIIVMADVTYNTASFPSLVRTLQNLVNLSSKRPRILLGYKERDPGERALWGITEAAGIALQQVGQVPGAGGNVVEIWEAIGSEGDATTSEES</sequence>
<dbReference type="CDD" id="cd02440">
    <property type="entry name" value="AdoMet_MTases"/>
    <property type="match status" value="1"/>
</dbReference>
<name>A0A8H6Z5C7_9AGAR</name>